<dbReference type="EMBL" id="CP134145">
    <property type="protein sequence ID" value="WNC71985.1"/>
    <property type="molecule type" value="Genomic_DNA"/>
</dbReference>
<dbReference type="RefSeq" id="WP_348391105.1">
    <property type="nucleotide sequence ID" value="NZ_CP134145.1"/>
</dbReference>
<dbReference type="PANTHER" id="PTHR10668">
    <property type="entry name" value="PHYTOENE DEHYDROGENASE"/>
    <property type="match status" value="1"/>
</dbReference>
<protein>
    <submittedName>
        <fullName evidence="1">NAD(P)/FAD-dependent oxidoreductase</fullName>
    </submittedName>
</protein>
<proteinExistence type="predicted"/>
<reference evidence="2" key="1">
    <citation type="submission" date="2023-09" db="EMBL/GenBank/DDBJ databases">
        <authorList>
            <person name="Li S."/>
            <person name="Li X."/>
            <person name="Zhang C."/>
            <person name="Zhao Z."/>
        </authorList>
    </citation>
    <scope>NUCLEOTIDE SEQUENCE [LARGE SCALE GENOMIC DNA]</scope>
    <source>
        <strain evidence="2">SQ149</strain>
    </source>
</reference>
<dbReference type="Pfam" id="PF13450">
    <property type="entry name" value="NAD_binding_8"/>
    <property type="match status" value="1"/>
</dbReference>
<keyword evidence="2" id="KW-1185">Reference proteome</keyword>
<dbReference type="Proteomes" id="UP001258994">
    <property type="component" value="Chromosome"/>
</dbReference>
<gene>
    <name evidence="1" type="ORF">RGQ13_17980</name>
</gene>
<organism evidence="1 2">
    <name type="scientific">Thalassotalea psychrophila</name>
    <dbReference type="NCBI Taxonomy" id="3065647"/>
    <lineage>
        <taxon>Bacteria</taxon>
        <taxon>Pseudomonadati</taxon>
        <taxon>Pseudomonadota</taxon>
        <taxon>Gammaproteobacteria</taxon>
        <taxon>Alteromonadales</taxon>
        <taxon>Colwelliaceae</taxon>
        <taxon>Thalassotalea</taxon>
    </lineage>
</organism>
<evidence type="ECO:0000313" key="2">
    <source>
        <dbReference type="Proteomes" id="UP001258994"/>
    </source>
</evidence>
<accession>A0ABY9TTB7</accession>
<dbReference type="Gene3D" id="3.50.50.60">
    <property type="entry name" value="FAD/NAD(P)-binding domain"/>
    <property type="match status" value="2"/>
</dbReference>
<name>A0ABY9TTB7_9GAMM</name>
<sequence length="530" mass="58129">MENNTFDAIIVGAGHNGLTTANYLAMEGLKVCVLEQRHIVGGAAVSEEFHPGYRNSIASYVVSLLRPEVIADLELKKFGYQTIPLDNALYLDLSDEYLLLTADEEENRRQFAKFSETDYDSYQELHDIIDKVGAVVAKQWLKSPPKLHGGGPADLLSAIKLGLDFYQLDSDTRYRFMQLFVSTPDTLIERWFESDKIKAMMAQHCLPANYTSLHHPGSSMAMLHHAVGGIDGQKGAWGFVKGGMGGITQAMAKSAEVKGVVIKTNAGVEKIIIENGAVQGVELKDGQKIFADIVAANTDPKRTFLKLVGADHLPKSFAKDIEVIRQESASLRMNLALKGLPQFACLPSDIVGPQHLGSISIIEDKDHVERAYRSARSGIPADPPLIEAFIPSTVDDSLTDESGHHVMSLLCKYMPYDLADGKSWDDEKEKVVKNILDYLTKYIPNLPDILVSTQCLTPLDLERMFGMTRGDICHGRLEPDQLFSMRPHPDAAQYATPIKGLYLCGSGSHPGGGVTGAPGHNAAKRILKDR</sequence>
<evidence type="ECO:0000313" key="1">
    <source>
        <dbReference type="EMBL" id="WNC71985.1"/>
    </source>
</evidence>
<dbReference type="InterPro" id="IPR036188">
    <property type="entry name" value="FAD/NAD-bd_sf"/>
</dbReference>
<dbReference type="SUPFAM" id="SSF51905">
    <property type="entry name" value="FAD/NAD(P)-binding domain"/>
    <property type="match status" value="1"/>
</dbReference>
<dbReference type="PANTHER" id="PTHR10668:SF103">
    <property type="entry name" value="PYRIDINE NUCLEOTIDE-DISULFIDE OXIDOREDUCTASE DOMAIN-CONTAINING PROTEIN 2"/>
    <property type="match status" value="1"/>
</dbReference>